<name>A0ABQ3N066_9BACI</name>
<reference evidence="2 3" key="1">
    <citation type="journal article" date="2022" name="Int. J. Syst. Evol. Microbiol.">
        <title>Neobacillus kokaensis sp. nov., isolated from soil.</title>
        <authorList>
            <person name="Yuki K."/>
            <person name="Matsubara H."/>
            <person name="Yamaguchi S."/>
        </authorList>
    </citation>
    <scope>NUCLEOTIDE SEQUENCE [LARGE SCALE GENOMIC DNA]</scope>
    <source>
        <strain evidence="2 3">LOB 377</strain>
    </source>
</reference>
<dbReference type="PIRSF" id="PIRSF029895">
    <property type="entry name" value="SpoIV"/>
    <property type="match status" value="1"/>
</dbReference>
<keyword evidence="1" id="KW-1133">Transmembrane helix</keyword>
<evidence type="ECO:0000313" key="3">
    <source>
        <dbReference type="Proteomes" id="UP000637074"/>
    </source>
</evidence>
<evidence type="ECO:0008006" key="4">
    <source>
        <dbReference type="Google" id="ProtNLM"/>
    </source>
</evidence>
<keyword evidence="1" id="KW-0812">Transmembrane</keyword>
<feature type="transmembrane region" description="Helical" evidence="1">
    <location>
        <begin position="91"/>
        <end position="112"/>
    </location>
</feature>
<organism evidence="2 3">
    <name type="scientific">Neobacillus kokaensis</name>
    <dbReference type="NCBI Taxonomy" id="2759023"/>
    <lineage>
        <taxon>Bacteria</taxon>
        <taxon>Bacillati</taxon>
        <taxon>Bacillota</taxon>
        <taxon>Bacilli</taxon>
        <taxon>Bacillales</taxon>
        <taxon>Bacillaceae</taxon>
        <taxon>Neobacillus</taxon>
    </lineage>
</organism>
<comment type="caution">
    <text evidence="2">The sequence shown here is derived from an EMBL/GenBank/DDBJ whole genome shotgun (WGS) entry which is preliminary data.</text>
</comment>
<sequence>MKNQWTVFLFGKVTVKVTGKGIERLLNVLIRNEIHIWNVKRHGTDTITFKIKLSDALKIRHFVRKSGCRISFLGKSGAPFLLMRLLKNSGFLIGAVFFVVIVFLLSNVIWGIEVKGAKPATEYQIRQELDKMGVKIGKFQFFVDNAEGIQRRLTDNVGELTWVGVELKGTTYHLQVVEKNEPKQPVKLTPRNLIAKKKAVIVRMDIDDGQKVVDVNDYVERGQLLVSGQIGQEGKEPELVAAKGDVWGETWYKGHVELPIKSTFFVYNGKEKRKYSLLLGSFEIPVWGFGKHEFKDYKMEKNIHKLHFLKWKLPISYVDKTIREQEKFIRTYTDQEAEEKAIELAKNDIKKKVDEDAIFKDEKILHKVIKNGKVILDIHFKIIENIAIGQPITKEIHE</sequence>
<dbReference type="RefSeq" id="WP_191269520.1">
    <property type="nucleotide sequence ID" value="NZ_BNDS01000002.1"/>
</dbReference>
<evidence type="ECO:0000313" key="2">
    <source>
        <dbReference type="EMBL" id="GHH97042.1"/>
    </source>
</evidence>
<dbReference type="EMBL" id="BNDS01000002">
    <property type="protein sequence ID" value="GHH97042.1"/>
    <property type="molecule type" value="Genomic_DNA"/>
</dbReference>
<keyword evidence="3" id="KW-1185">Reference proteome</keyword>
<proteinExistence type="predicted"/>
<accession>A0ABQ3N066</accession>
<keyword evidence="1" id="KW-0472">Membrane</keyword>
<dbReference type="InterPro" id="IPR010690">
    <property type="entry name" value="YqfD"/>
</dbReference>
<gene>
    <name evidence="2" type="primary">yqfD</name>
    <name evidence="2" type="ORF">AM1BK_05850</name>
</gene>
<dbReference type="Proteomes" id="UP000637074">
    <property type="component" value="Unassembled WGS sequence"/>
</dbReference>
<dbReference type="Pfam" id="PF06898">
    <property type="entry name" value="YqfD"/>
    <property type="match status" value="1"/>
</dbReference>
<evidence type="ECO:0000256" key="1">
    <source>
        <dbReference type="SAM" id="Phobius"/>
    </source>
</evidence>
<protein>
    <recommendedName>
        <fullName evidence="4">Stage IV sporulation protein</fullName>
    </recommendedName>
</protein>
<dbReference type="NCBIfam" id="TIGR02876">
    <property type="entry name" value="spore_yqfD"/>
    <property type="match status" value="1"/>
</dbReference>